<dbReference type="EMBL" id="CAJPWZ010000754">
    <property type="protein sequence ID" value="CAG2200683.1"/>
    <property type="molecule type" value="Genomic_DNA"/>
</dbReference>
<feature type="domain" description="Neurotransmitter-gated ion-channel ligand-binding" evidence="6">
    <location>
        <begin position="10"/>
        <end position="211"/>
    </location>
</feature>
<evidence type="ECO:0000313" key="8">
    <source>
        <dbReference type="EMBL" id="CAG2200683.1"/>
    </source>
</evidence>
<dbReference type="InterPro" id="IPR006029">
    <property type="entry name" value="Neurotrans-gated_channel_TM"/>
</dbReference>
<evidence type="ECO:0000256" key="2">
    <source>
        <dbReference type="ARBA" id="ARBA00022692"/>
    </source>
</evidence>
<dbReference type="Gene3D" id="1.20.58.390">
    <property type="entry name" value="Neurotransmitter-gated ion-channel transmembrane domain"/>
    <property type="match status" value="1"/>
</dbReference>
<name>A0A8S3R6D5_MYTED</name>
<gene>
    <name evidence="8" type="ORF">MEDL_15331</name>
</gene>
<keyword evidence="9" id="KW-1185">Reference proteome</keyword>
<feature type="transmembrane region" description="Helical" evidence="5">
    <location>
        <begin position="279"/>
        <end position="300"/>
    </location>
</feature>
<dbReference type="GO" id="GO:0004888">
    <property type="term" value="F:transmembrane signaling receptor activity"/>
    <property type="evidence" value="ECO:0007669"/>
    <property type="project" value="InterPro"/>
</dbReference>
<dbReference type="PANTHER" id="PTHR18945">
    <property type="entry name" value="NEUROTRANSMITTER GATED ION CHANNEL"/>
    <property type="match status" value="1"/>
</dbReference>
<dbReference type="Pfam" id="PF02932">
    <property type="entry name" value="Neur_chan_memb"/>
    <property type="match status" value="1"/>
</dbReference>
<evidence type="ECO:0000256" key="1">
    <source>
        <dbReference type="ARBA" id="ARBA00004141"/>
    </source>
</evidence>
<dbReference type="GO" id="GO:0016020">
    <property type="term" value="C:membrane"/>
    <property type="evidence" value="ECO:0007669"/>
    <property type="project" value="UniProtKB-SubCell"/>
</dbReference>
<dbReference type="SUPFAM" id="SSF63712">
    <property type="entry name" value="Nicotinic receptor ligand binding domain-like"/>
    <property type="match status" value="1"/>
</dbReference>
<feature type="transmembrane region" description="Helical" evidence="5">
    <location>
        <begin position="214"/>
        <end position="236"/>
    </location>
</feature>
<keyword evidence="3 5" id="KW-1133">Transmembrane helix</keyword>
<accession>A0A8S3R6D5</accession>
<dbReference type="Pfam" id="PF02931">
    <property type="entry name" value="Neur_chan_LBD"/>
    <property type="match status" value="1"/>
</dbReference>
<dbReference type="Gene3D" id="2.70.170.10">
    <property type="entry name" value="Neurotransmitter-gated ion-channel ligand-binding domain"/>
    <property type="match status" value="1"/>
</dbReference>
<organism evidence="8 9">
    <name type="scientific">Mytilus edulis</name>
    <name type="common">Blue mussel</name>
    <dbReference type="NCBI Taxonomy" id="6550"/>
    <lineage>
        <taxon>Eukaryota</taxon>
        <taxon>Metazoa</taxon>
        <taxon>Spiralia</taxon>
        <taxon>Lophotrochozoa</taxon>
        <taxon>Mollusca</taxon>
        <taxon>Bivalvia</taxon>
        <taxon>Autobranchia</taxon>
        <taxon>Pteriomorphia</taxon>
        <taxon>Mytilida</taxon>
        <taxon>Mytiloidea</taxon>
        <taxon>Mytilidae</taxon>
        <taxon>Mytilinae</taxon>
        <taxon>Mytilus</taxon>
    </lineage>
</organism>
<dbReference type="Proteomes" id="UP000683360">
    <property type="component" value="Unassembled WGS sequence"/>
</dbReference>
<dbReference type="SUPFAM" id="SSF90112">
    <property type="entry name" value="Neurotransmitter-gated ion-channel transmembrane pore"/>
    <property type="match status" value="1"/>
</dbReference>
<dbReference type="InterPro" id="IPR036719">
    <property type="entry name" value="Neuro-gated_channel_TM_sf"/>
</dbReference>
<keyword evidence="2 5" id="KW-0812">Transmembrane</keyword>
<dbReference type="InterPro" id="IPR006202">
    <property type="entry name" value="Neur_chan_lig-bd"/>
</dbReference>
<dbReference type="GO" id="GO:0005230">
    <property type="term" value="F:extracellular ligand-gated monoatomic ion channel activity"/>
    <property type="evidence" value="ECO:0007669"/>
    <property type="project" value="InterPro"/>
</dbReference>
<dbReference type="InterPro" id="IPR036734">
    <property type="entry name" value="Neur_chan_lig-bd_sf"/>
</dbReference>
<keyword evidence="4 5" id="KW-0472">Membrane</keyword>
<comment type="caution">
    <text evidence="8">The sequence shown here is derived from an EMBL/GenBank/DDBJ whole genome shotgun (WGS) entry which is preliminary data.</text>
</comment>
<dbReference type="PRINTS" id="PR00252">
    <property type="entry name" value="NRIONCHANNEL"/>
</dbReference>
<dbReference type="InterPro" id="IPR038050">
    <property type="entry name" value="Neuro_actylchol_rec"/>
</dbReference>
<protein>
    <submittedName>
        <fullName evidence="8">CHRNN</fullName>
    </submittedName>
</protein>
<feature type="domain" description="Neurotransmitter-gated ion-channel transmembrane" evidence="7">
    <location>
        <begin position="220"/>
        <end position="375"/>
    </location>
</feature>
<dbReference type="OrthoDB" id="6133385at2759"/>
<dbReference type="AlphaFoldDB" id="A0A8S3R6D5"/>
<dbReference type="InterPro" id="IPR006201">
    <property type="entry name" value="Neur_channel"/>
</dbReference>
<evidence type="ECO:0000256" key="5">
    <source>
        <dbReference type="SAM" id="Phobius"/>
    </source>
</evidence>
<evidence type="ECO:0000313" key="9">
    <source>
        <dbReference type="Proteomes" id="UP000683360"/>
    </source>
</evidence>
<dbReference type="FunFam" id="2.70.170.10:FF:000028">
    <property type="entry name" value="AcetylCholine Receptor"/>
    <property type="match status" value="1"/>
</dbReference>
<evidence type="ECO:0000256" key="4">
    <source>
        <dbReference type="ARBA" id="ARBA00023136"/>
    </source>
</evidence>
<reference evidence="8" key="1">
    <citation type="submission" date="2021-03" db="EMBL/GenBank/DDBJ databases">
        <authorList>
            <person name="Bekaert M."/>
        </authorList>
    </citation>
    <scope>NUCLEOTIDE SEQUENCE</scope>
</reference>
<feature type="transmembrane region" description="Helical" evidence="5">
    <location>
        <begin position="243"/>
        <end position="259"/>
    </location>
</feature>
<proteinExistence type="predicted"/>
<evidence type="ECO:0000259" key="6">
    <source>
        <dbReference type="Pfam" id="PF02931"/>
    </source>
</evidence>
<evidence type="ECO:0000259" key="7">
    <source>
        <dbReference type="Pfam" id="PF02932"/>
    </source>
</evidence>
<evidence type="ECO:0000256" key="3">
    <source>
        <dbReference type="ARBA" id="ARBA00022989"/>
    </source>
</evidence>
<comment type="subcellular location">
    <subcellularLocation>
        <location evidence="1">Membrane</location>
        <topology evidence="1">Multi-pass membrane protein</topology>
    </subcellularLocation>
</comment>
<sequence>MSYDFSDEGKLRTTLFKDYVSKALPTVRSSKPVHTKVQLNLHSIYDLDIKKQKLSSTVHIFVTWKDDALKWNETLYNEINMVLLSLSEIWKPDIVLINSMEAKIIFQSNDEVLLDSKGTITWNAYLNLDTFCPIDTTLYPFDTQTCNLVFSKLYTSDRYNNICHDDSNNIIQSYVSNGEWDIVDIRRLYNTRLFPLGNFTEIIFRIIMERKSEYYYWTYVMPMLSLAVVNVAAFCLPVKSQEKLNICLFVFLSMVYLVTVVNESMPHTSDNRSKFGKLMWWNILFSGLIIITNIIIITMVHRKSPKFIPPLTRKISRKIYNCLCCKSDKEANKCSQSSSRKTTETEDKKLTNSSVVYVTEMNMMKVKHTSFDKEHLNNFEETSFITQGLPADNYSVRQSPELQKNGNDISEDTGAYITLLINVTKLEFQLYHFTNVHDNTMNQLSNIQ</sequence>
<dbReference type="CDD" id="cd18989">
    <property type="entry name" value="LGIC_ECD_cation"/>
    <property type="match status" value="1"/>
</dbReference>